<sequence length="69" mass="7435">MRPREADHTYDFTEARRRARARARAAATRGSVAALRVACSGADLVHAHGLHASFRTVHGAQRAAAPRSS</sequence>
<keyword evidence="2" id="KW-1185">Reference proteome</keyword>
<proteinExistence type="predicted"/>
<name>A0ABP6TP13_9ACTN</name>
<dbReference type="Proteomes" id="UP001501455">
    <property type="component" value="Unassembled WGS sequence"/>
</dbReference>
<protein>
    <submittedName>
        <fullName evidence="1">Uncharacterized protein</fullName>
    </submittedName>
</protein>
<accession>A0ABP6TP13</accession>
<evidence type="ECO:0000313" key="2">
    <source>
        <dbReference type="Proteomes" id="UP001501455"/>
    </source>
</evidence>
<evidence type="ECO:0000313" key="1">
    <source>
        <dbReference type="EMBL" id="GAA3497046.1"/>
    </source>
</evidence>
<reference evidence="2" key="1">
    <citation type="journal article" date="2019" name="Int. J. Syst. Evol. Microbiol.">
        <title>The Global Catalogue of Microorganisms (GCM) 10K type strain sequencing project: providing services to taxonomists for standard genome sequencing and annotation.</title>
        <authorList>
            <consortium name="The Broad Institute Genomics Platform"/>
            <consortium name="The Broad Institute Genome Sequencing Center for Infectious Disease"/>
            <person name="Wu L."/>
            <person name="Ma J."/>
        </authorList>
    </citation>
    <scope>NUCLEOTIDE SEQUENCE [LARGE SCALE GENOMIC DNA]</scope>
    <source>
        <strain evidence="2">JCM 4816</strain>
    </source>
</reference>
<gene>
    <name evidence="1" type="ORF">GCM10019016_041470</name>
</gene>
<dbReference type="EMBL" id="BAAAXF010000028">
    <property type="protein sequence ID" value="GAA3497046.1"/>
    <property type="molecule type" value="Genomic_DNA"/>
</dbReference>
<organism evidence="1 2">
    <name type="scientific">Streptomyces prasinosporus</name>
    <dbReference type="NCBI Taxonomy" id="68256"/>
    <lineage>
        <taxon>Bacteria</taxon>
        <taxon>Bacillati</taxon>
        <taxon>Actinomycetota</taxon>
        <taxon>Actinomycetes</taxon>
        <taxon>Kitasatosporales</taxon>
        <taxon>Streptomycetaceae</taxon>
        <taxon>Streptomyces</taxon>
        <taxon>Streptomyces albogriseolus group</taxon>
    </lineage>
</organism>
<comment type="caution">
    <text evidence="1">The sequence shown here is derived from an EMBL/GenBank/DDBJ whole genome shotgun (WGS) entry which is preliminary data.</text>
</comment>